<proteinExistence type="predicted"/>
<keyword evidence="2" id="KW-1185">Reference proteome</keyword>
<dbReference type="Proteomes" id="UP001152320">
    <property type="component" value="Chromosome 2"/>
</dbReference>
<comment type="caution">
    <text evidence="1">The sequence shown here is derived from an EMBL/GenBank/DDBJ whole genome shotgun (WGS) entry which is preliminary data.</text>
</comment>
<evidence type="ECO:0000313" key="1">
    <source>
        <dbReference type="EMBL" id="KAJ8047207.1"/>
    </source>
</evidence>
<gene>
    <name evidence="1" type="ORF">HOLleu_06148</name>
</gene>
<protein>
    <submittedName>
        <fullName evidence="1">Uncharacterized protein</fullName>
    </submittedName>
</protein>
<accession>A0A9Q1CKI2</accession>
<organism evidence="1 2">
    <name type="scientific">Holothuria leucospilota</name>
    <name type="common">Black long sea cucumber</name>
    <name type="synonym">Mertensiothuria leucospilota</name>
    <dbReference type="NCBI Taxonomy" id="206669"/>
    <lineage>
        <taxon>Eukaryota</taxon>
        <taxon>Metazoa</taxon>
        <taxon>Echinodermata</taxon>
        <taxon>Eleutherozoa</taxon>
        <taxon>Echinozoa</taxon>
        <taxon>Holothuroidea</taxon>
        <taxon>Aspidochirotacea</taxon>
        <taxon>Aspidochirotida</taxon>
        <taxon>Holothuriidae</taxon>
        <taxon>Holothuria</taxon>
    </lineage>
</organism>
<dbReference type="EMBL" id="JAIZAY010000002">
    <property type="protein sequence ID" value="KAJ8047207.1"/>
    <property type="molecule type" value="Genomic_DNA"/>
</dbReference>
<evidence type="ECO:0000313" key="2">
    <source>
        <dbReference type="Proteomes" id="UP001152320"/>
    </source>
</evidence>
<sequence length="99" mass="10599">MILTLCGTNDGNFFALNAVPVLIDGSVGWSGGRAEGRQVAGLDLLVLVSGFIRVSVPYKPLYIVVIVPLNHRLPPPPFRGSTSMPLPRKLQVALISSFV</sequence>
<name>A0A9Q1CKI2_HOLLE</name>
<reference evidence="1" key="1">
    <citation type="submission" date="2021-10" db="EMBL/GenBank/DDBJ databases">
        <title>Tropical sea cucumber genome reveals ecological adaptation and Cuvierian tubules defense mechanism.</title>
        <authorList>
            <person name="Chen T."/>
        </authorList>
    </citation>
    <scope>NUCLEOTIDE SEQUENCE</scope>
    <source>
        <strain evidence="1">Nanhai2018</strain>
        <tissue evidence="1">Muscle</tissue>
    </source>
</reference>
<dbReference type="AlphaFoldDB" id="A0A9Q1CKI2"/>